<dbReference type="OrthoDB" id="10068277at2759"/>
<evidence type="ECO:0000256" key="1">
    <source>
        <dbReference type="SAM" id="MobiDB-lite"/>
    </source>
</evidence>
<evidence type="ECO:0000313" key="3">
    <source>
        <dbReference type="Proteomes" id="UP001152795"/>
    </source>
</evidence>
<feature type="compositionally biased region" description="Basic and acidic residues" evidence="1">
    <location>
        <begin position="180"/>
        <end position="197"/>
    </location>
</feature>
<accession>A0A7D9J2I5</accession>
<feature type="region of interest" description="Disordered" evidence="1">
    <location>
        <begin position="180"/>
        <end position="200"/>
    </location>
</feature>
<protein>
    <submittedName>
        <fullName evidence="2">Uncharacterized protein</fullName>
    </submittedName>
</protein>
<comment type="caution">
    <text evidence="2">The sequence shown here is derived from an EMBL/GenBank/DDBJ whole genome shotgun (WGS) entry which is preliminary data.</text>
</comment>
<dbReference type="Proteomes" id="UP001152795">
    <property type="component" value="Unassembled WGS sequence"/>
</dbReference>
<reference evidence="2" key="1">
    <citation type="submission" date="2020-04" db="EMBL/GenBank/DDBJ databases">
        <authorList>
            <person name="Alioto T."/>
            <person name="Alioto T."/>
            <person name="Gomez Garrido J."/>
        </authorList>
    </citation>
    <scope>NUCLEOTIDE SEQUENCE</scope>
    <source>
        <strain evidence="2">A484AB</strain>
    </source>
</reference>
<keyword evidence="3" id="KW-1185">Reference proteome</keyword>
<proteinExistence type="predicted"/>
<dbReference type="AlphaFoldDB" id="A0A7D9J2I5"/>
<sequence>MAQLDDEMKLILERTDTTQEEKAKLYSQTLENYLHFKTKRTDERAEPIPVKLSEVPKKAVVVNSTDSINNAVNDKDKMTVGEIVEVLPKTLQPKAKMILRRIRDNPGVLSWTDRGELKYNGETLANTNITNLVGDSLKYRKNNKPKGYEIFPKGLSEINLPEDLIRNPERLQLFKTHVYEKTPDKEKDSPEKEEYTPVKRRARKLQWKTNF</sequence>
<gene>
    <name evidence="2" type="ORF">PACLA_8A066331</name>
</gene>
<evidence type="ECO:0000313" key="2">
    <source>
        <dbReference type="EMBL" id="CAB4020087.1"/>
    </source>
</evidence>
<organism evidence="2 3">
    <name type="scientific">Paramuricea clavata</name>
    <name type="common">Red gorgonian</name>
    <name type="synonym">Violescent sea-whip</name>
    <dbReference type="NCBI Taxonomy" id="317549"/>
    <lineage>
        <taxon>Eukaryota</taxon>
        <taxon>Metazoa</taxon>
        <taxon>Cnidaria</taxon>
        <taxon>Anthozoa</taxon>
        <taxon>Octocorallia</taxon>
        <taxon>Malacalcyonacea</taxon>
        <taxon>Plexauridae</taxon>
        <taxon>Paramuricea</taxon>
    </lineage>
</organism>
<name>A0A7D9J2I5_PARCT</name>
<dbReference type="EMBL" id="CACRXK020010775">
    <property type="protein sequence ID" value="CAB4020087.1"/>
    <property type="molecule type" value="Genomic_DNA"/>
</dbReference>